<dbReference type="EMBL" id="JAOQNS010000007">
    <property type="protein sequence ID" value="MCW2308400.1"/>
    <property type="molecule type" value="Genomic_DNA"/>
</dbReference>
<comment type="caution">
    <text evidence="3">The sequence shown here is derived from an EMBL/GenBank/DDBJ whole genome shotgun (WGS) entry which is preliminary data.</text>
</comment>
<dbReference type="InterPro" id="IPR050268">
    <property type="entry name" value="NADH-dep_flavin_reductase"/>
</dbReference>
<dbReference type="InterPro" id="IPR002563">
    <property type="entry name" value="Flavin_Rdtase-like_dom"/>
</dbReference>
<feature type="domain" description="Flavin reductase like" evidence="2">
    <location>
        <begin position="24"/>
        <end position="172"/>
    </location>
</feature>
<evidence type="ECO:0000313" key="4">
    <source>
        <dbReference type="Proteomes" id="UP001209755"/>
    </source>
</evidence>
<dbReference type="SUPFAM" id="SSF50475">
    <property type="entry name" value="FMN-binding split barrel"/>
    <property type="match status" value="1"/>
</dbReference>
<proteinExistence type="predicted"/>
<keyword evidence="1" id="KW-0560">Oxidoreductase</keyword>
<dbReference type="PANTHER" id="PTHR30466">
    <property type="entry name" value="FLAVIN REDUCTASE"/>
    <property type="match status" value="1"/>
</dbReference>
<gene>
    <name evidence="3" type="ORF">M2319_002742</name>
</gene>
<organism evidence="3 4">
    <name type="scientific">Rhodobium gokarnense</name>
    <dbReference type="NCBI Taxonomy" id="364296"/>
    <lineage>
        <taxon>Bacteria</taxon>
        <taxon>Pseudomonadati</taxon>
        <taxon>Pseudomonadota</taxon>
        <taxon>Alphaproteobacteria</taxon>
        <taxon>Hyphomicrobiales</taxon>
        <taxon>Rhodobiaceae</taxon>
        <taxon>Rhodobium</taxon>
    </lineage>
</organism>
<dbReference type="Proteomes" id="UP001209755">
    <property type="component" value="Unassembled WGS sequence"/>
</dbReference>
<sequence length="173" mass="17848">MAGAMTNVDDLSRMVTGADFREAMSRIASAVHVVTTDGSAGRFGITVSAMASISDAPPTLLACLNRKSPVNEAVTKNGVFCVNALSGEAAAIADTFAGRGAAETMEARFAVGDWLTLQTGAPVLADALAAFDCRVVDVAEASTHSVFFGEVVGLMIAPPQSALVYANRSYRSV</sequence>
<dbReference type="Pfam" id="PF01613">
    <property type="entry name" value="Flavin_Reduct"/>
    <property type="match status" value="1"/>
</dbReference>
<protein>
    <submittedName>
        <fullName evidence="3">Flavin reductase (DIM6/NTAB) family NADH-FMN oxidoreductase RutF</fullName>
    </submittedName>
</protein>
<dbReference type="PANTHER" id="PTHR30466:SF1">
    <property type="entry name" value="FMN REDUCTASE (NADH) RUTF"/>
    <property type="match status" value="1"/>
</dbReference>
<evidence type="ECO:0000259" key="2">
    <source>
        <dbReference type="SMART" id="SM00903"/>
    </source>
</evidence>
<dbReference type="InterPro" id="IPR012349">
    <property type="entry name" value="Split_barrel_FMN-bd"/>
</dbReference>
<evidence type="ECO:0000256" key="1">
    <source>
        <dbReference type="ARBA" id="ARBA00023002"/>
    </source>
</evidence>
<name>A0ABT3HDB8_9HYPH</name>
<reference evidence="4" key="1">
    <citation type="submission" date="2023-07" db="EMBL/GenBank/DDBJ databases">
        <title>Genome sequencing of Purple Non-Sulfur Bacteria from various extreme environments.</title>
        <authorList>
            <person name="Mayer M."/>
        </authorList>
    </citation>
    <scope>NUCLEOTIDE SEQUENCE [LARGE SCALE GENOMIC DNA]</scope>
    <source>
        <strain evidence="4">DSM 17935</strain>
    </source>
</reference>
<dbReference type="SMART" id="SM00903">
    <property type="entry name" value="Flavin_Reduct"/>
    <property type="match status" value="1"/>
</dbReference>
<evidence type="ECO:0000313" key="3">
    <source>
        <dbReference type="EMBL" id="MCW2308400.1"/>
    </source>
</evidence>
<dbReference type="RefSeq" id="WP_264602017.1">
    <property type="nucleotide sequence ID" value="NZ_JAOQNS010000007.1"/>
</dbReference>
<dbReference type="Gene3D" id="2.30.110.10">
    <property type="entry name" value="Electron Transport, Fmn-binding Protein, Chain A"/>
    <property type="match status" value="1"/>
</dbReference>
<accession>A0ABT3HDB8</accession>
<keyword evidence="4" id="KW-1185">Reference proteome</keyword>